<gene>
    <name evidence="5" type="ORF">MM415A00105_0023</name>
    <name evidence="3" type="ORF">MM415B00347_0017</name>
    <name evidence="2" type="ORF">TM448A00170_0004</name>
    <name evidence="4" type="ORF">TM448B00479_0037</name>
</gene>
<dbReference type="EMBL" id="MT144624">
    <property type="protein sequence ID" value="QJH95628.1"/>
    <property type="molecule type" value="Genomic_DNA"/>
</dbReference>
<keyword evidence="2" id="KW-0808">Transferase</keyword>
<evidence type="ECO:0000313" key="3">
    <source>
        <dbReference type="EMBL" id="QJA66449.1"/>
    </source>
</evidence>
<protein>
    <submittedName>
        <fullName evidence="2">Putative glycosyltransferase</fullName>
    </submittedName>
</protein>
<dbReference type="CDD" id="cd00761">
    <property type="entry name" value="Glyco_tranf_GTA_type"/>
    <property type="match status" value="1"/>
</dbReference>
<sequence>MKKLSIIISNRNDTAMLSVTVNSCIEELRPLGLSNCEIIICDNSDCHIYPQLNSCLPVGYIKEKLLKIYRQDFPCLFTARETAIKAASSPYVICLDSHMIVGRDMFVDLYNFMEERKDDETLGFAHAPINWSHHHERGAVHDRDMSKNELGDWNKKYGTEKTITWKGMPWICRRSWWMSKEGLGGYGALSQHRISWGGGDMHIGIKPWLLGFKNWAVPCNSAIHIGPFPKIDIKSDGSSETITSGDGYKYRVYAASGNGPHAFGFLISCYVLGGEKMMSRNKEAITNRFGKYLNVQDWWQRSMVYGKDEKAWLDENKKVTFEQLLERKPWNNGCTD</sequence>
<organism evidence="2">
    <name type="scientific">viral metagenome</name>
    <dbReference type="NCBI Taxonomy" id="1070528"/>
    <lineage>
        <taxon>unclassified sequences</taxon>
        <taxon>metagenomes</taxon>
        <taxon>organismal metagenomes</taxon>
    </lineage>
</organism>
<accession>A0A6H1ZAI3</accession>
<dbReference type="AlphaFoldDB" id="A0A6H1ZAI3"/>
<reference evidence="2" key="1">
    <citation type="submission" date="2020-03" db="EMBL/GenBank/DDBJ databases">
        <title>The deep terrestrial virosphere.</title>
        <authorList>
            <person name="Holmfeldt K."/>
            <person name="Nilsson E."/>
            <person name="Simone D."/>
            <person name="Lopez-Fernandez M."/>
            <person name="Wu X."/>
            <person name="de Brujin I."/>
            <person name="Lundin D."/>
            <person name="Andersson A."/>
            <person name="Bertilsson S."/>
            <person name="Dopson M."/>
        </authorList>
    </citation>
    <scope>NUCLEOTIDE SEQUENCE</scope>
    <source>
        <strain evidence="5">MM415A00105</strain>
        <strain evidence="3">MM415B00347</strain>
        <strain evidence="2">TM448A00170</strain>
        <strain evidence="4">TM448B00479</strain>
    </source>
</reference>
<proteinExistence type="predicted"/>
<dbReference type="SUPFAM" id="SSF53448">
    <property type="entry name" value="Nucleotide-diphospho-sugar transferases"/>
    <property type="match status" value="1"/>
</dbReference>
<dbReference type="Gene3D" id="3.90.550.10">
    <property type="entry name" value="Spore Coat Polysaccharide Biosynthesis Protein SpsA, Chain A"/>
    <property type="match status" value="1"/>
</dbReference>
<name>A0A6H1ZAI3_9ZZZZ</name>
<dbReference type="GO" id="GO:0016740">
    <property type="term" value="F:transferase activity"/>
    <property type="evidence" value="ECO:0007669"/>
    <property type="project" value="UniProtKB-KW"/>
</dbReference>
<evidence type="ECO:0000259" key="1">
    <source>
        <dbReference type="Pfam" id="PF00535"/>
    </source>
</evidence>
<feature type="domain" description="Glycosyltransferase 2-like" evidence="1">
    <location>
        <begin position="5"/>
        <end position="137"/>
    </location>
</feature>
<evidence type="ECO:0000313" key="4">
    <source>
        <dbReference type="EMBL" id="QJH95628.1"/>
    </source>
</evidence>
<dbReference type="InterPro" id="IPR029044">
    <property type="entry name" value="Nucleotide-diphossugar_trans"/>
</dbReference>
<dbReference type="InterPro" id="IPR001173">
    <property type="entry name" value="Glyco_trans_2-like"/>
</dbReference>
<dbReference type="EMBL" id="MT141555">
    <property type="protein sequence ID" value="QJA66449.1"/>
    <property type="molecule type" value="Genomic_DNA"/>
</dbReference>
<dbReference type="EMBL" id="MT143983">
    <property type="protein sequence ID" value="QJA44913.1"/>
    <property type="molecule type" value="Genomic_DNA"/>
</dbReference>
<dbReference type="Pfam" id="PF00535">
    <property type="entry name" value="Glycos_transf_2"/>
    <property type="match status" value="1"/>
</dbReference>
<evidence type="ECO:0000313" key="5">
    <source>
        <dbReference type="EMBL" id="QJI04631.1"/>
    </source>
</evidence>
<dbReference type="EMBL" id="MT145188">
    <property type="protein sequence ID" value="QJI04631.1"/>
    <property type="molecule type" value="Genomic_DNA"/>
</dbReference>
<evidence type="ECO:0000313" key="2">
    <source>
        <dbReference type="EMBL" id="QJA44913.1"/>
    </source>
</evidence>